<dbReference type="InterPro" id="IPR002130">
    <property type="entry name" value="Cyclophilin-type_PPIase_dom"/>
</dbReference>
<dbReference type="Pfam" id="PF00160">
    <property type="entry name" value="Pro_isomerase"/>
    <property type="match status" value="1"/>
</dbReference>
<dbReference type="SUPFAM" id="SSF50891">
    <property type="entry name" value="Cyclophilin-like"/>
    <property type="match status" value="1"/>
</dbReference>
<dbReference type="GO" id="GO:0003755">
    <property type="term" value="F:peptidyl-prolyl cis-trans isomerase activity"/>
    <property type="evidence" value="ECO:0007669"/>
    <property type="project" value="UniProtKB-KW"/>
</dbReference>
<protein>
    <recommendedName>
        <fullName evidence="1">peptidylprolyl isomerase</fullName>
        <ecNumber evidence="1">5.2.1.8</ecNumber>
    </recommendedName>
</protein>
<dbReference type="EMBL" id="FPHZ01000162">
    <property type="protein sequence ID" value="SFV88565.1"/>
    <property type="molecule type" value="Genomic_DNA"/>
</dbReference>
<dbReference type="AlphaFoldDB" id="A0A1W1E3P0"/>
<accession>A0A1W1E3P0</accession>
<evidence type="ECO:0000256" key="1">
    <source>
        <dbReference type="ARBA" id="ARBA00013194"/>
    </source>
</evidence>
<dbReference type="InterPro" id="IPR029000">
    <property type="entry name" value="Cyclophilin-like_dom_sf"/>
</dbReference>
<organism evidence="6">
    <name type="scientific">hydrothermal vent metagenome</name>
    <dbReference type="NCBI Taxonomy" id="652676"/>
    <lineage>
        <taxon>unclassified sequences</taxon>
        <taxon>metagenomes</taxon>
        <taxon>ecological metagenomes</taxon>
    </lineage>
</organism>
<dbReference type="Gene3D" id="2.40.100.10">
    <property type="entry name" value="Cyclophilin-like"/>
    <property type="match status" value="1"/>
</dbReference>
<dbReference type="EC" id="5.2.1.8" evidence="1"/>
<keyword evidence="3 6" id="KW-0413">Isomerase</keyword>
<evidence type="ECO:0000256" key="2">
    <source>
        <dbReference type="ARBA" id="ARBA00023110"/>
    </source>
</evidence>
<proteinExistence type="predicted"/>
<dbReference type="PRINTS" id="PR00153">
    <property type="entry name" value="CSAPPISMRASE"/>
</dbReference>
<keyword evidence="2" id="KW-0697">Rotamase</keyword>
<dbReference type="PROSITE" id="PS00170">
    <property type="entry name" value="CSA_PPIASE_1"/>
    <property type="match status" value="1"/>
</dbReference>
<evidence type="ECO:0000259" key="5">
    <source>
        <dbReference type="PROSITE" id="PS50072"/>
    </source>
</evidence>
<name>A0A1W1E3P0_9ZZZZ</name>
<gene>
    <name evidence="6" type="ORF">MNB_SUP05-SYMBIONT-5-845</name>
</gene>
<dbReference type="InterPro" id="IPR020892">
    <property type="entry name" value="Cyclophilin-type_PPIase_CS"/>
</dbReference>
<dbReference type="PROSITE" id="PS50072">
    <property type="entry name" value="CSA_PPIASE_2"/>
    <property type="match status" value="1"/>
</dbReference>
<dbReference type="InterPro" id="IPR044665">
    <property type="entry name" value="E_coli_cyclophilin_A-like"/>
</dbReference>
<dbReference type="GO" id="GO:0006457">
    <property type="term" value="P:protein folding"/>
    <property type="evidence" value="ECO:0007669"/>
    <property type="project" value="InterPro"/>
</dbReference>
<reference evidence="6" key="1">
    <citation type="submission" date="2016-10" db="EMBL/GenBank/DDBJ databases">
        <authorList>
            <person name="de Groot N.N."/>
        </authorList>
    </citation>
    <scope>NUCLEOTIDE SEQUENCE</scope>
</reference>
<evidence type="ECO:0000313" key="6">
    <source>
        <dbReference type="EMBL" id="SFV88565.1"/>
    </source>
</evidence>
<evidence type="ECO:0000256" key="3">
    <source>
        <dbReference type="ARBA" id="ARBA00023235"/>
    </source>
</evidence>
<dbReference type="PANTHER" id="PTHR43246">
    <property type="entry name" value="PEPTIDYL-PROLYL CIS-TRANS ISOMERASE CYP38, CHLOROPLASTIC"/>
    <property type="match status" value="1"/>
</dbReference>
<evidence type="ECO:0000256" key="4">
    <source>
        <dbReference type="SAM" id="MobiDB-lite"/>
    </source>
</evidence>
<sequence length="229" mass="25117">MIIFKTNMGDIHIELDAKKAPITAKNFTAYAKAGFYDGTIFHRVIKNFMIQGGGFDENMKEKSSKKEIKNEADNGLKNTKYTVAMARTMAPHSASSQFFINTSDNSFLDYPGQDGWGYCVFGEVVKGKEVVDKINLVDASNHGMHADVPIDAVIVTKATVKESSAKKNVPSKKVTAKKTTIKKKPVVKKIATKKPAVKKIATKKPAVKKVTAKKTTTKKASTKKTTTKK</sequence>
<feature type="domain" description="PPIase cyclophilin-type" evidence="5">
    <location>
        <begin position="1"/>
        <end position="160"/>
    </location>
</feature>
<feature type="region of interest" description="Disordered" evidence="4">
    <location>
        <begin position="202"/>
        <end position="229"/>
    </location>
</feature>